<sequence>MSNSVKKFSPEVRSCAVRLVLEHEGEHPSCWTAMVSIAGKIGCSAHTLNEWVKKAEIETGKRAGVPAETADRLKALEREVRELRQANEILRKASAYFAQAELDRPFRK</sequence>
<dbReference type="Gene3D" id="1.10.10.10">
    <property type="entry name" value="Winged helix-like DNA-binding domain superfamily/Winged helix DNA-binding domain"/>
    <property type="match status" value="1"/>
</dbReference>
<reference evidence="2" key="1">
    <citation type="journal article" date="2019" name="Int. J. Syst. Evol. Microbiol.">
        <title>The Global Catalogue of Microorganisms (GCM) 10K type strain sequencing project: providing services to taxonomists for standard genome sequencing and annotation.</title>
        <authorList>
            <consortium name="The Broad Institute Genomics Platform"/>
            <consortium name="The Broad Institute Genome Sequencing Center for Infectious Disease"/>
            <person name="Wu L."/>
            <person name="Ma J."/>
        </authorList>
    </citation>
    <scope>NUCLEOTIDE SEQUENCE [LARGE SCALE GENOMIC DNA]</scope>
    <source>
        <strain evidence="2">NBRC 3266</strain>
    </source>
</reference>
<dbReference type="Proteomes" id="UP001156629">
    <property type="component" value="Unassembled WGS sequence"/>
</dbReference>
<name>A0ABQ5WTI3_9PROT</name>
<dbReference type="SUPFAM" id="SSF46689">
    <property type="entry name" value="Homeodomain-like"/>
    <property type="match status" value="1"/>
</dbReference>
<dbReference type="InterPro" id="IPR036388">
    <property type="entry name" value="WH-like_DNA-bd_sf"/>
</dbReference>
<keyword evidence="2" id="KW-1185">Reference proteome</keyword>
<dbReference type="EMBL" id="BSNV01000031">
    <property type="protein sequence ID" value="GLQ66840.1"/>
    <property type="molecule type" value="Genomic_DNA"/>
</dbReference>
<accession>A0ABQ5WTI3</accession>
<comment type="caution">
    <text evidence="1">The sequence shown here is derived from an EMBL/GenBank/DDBJ whole genome shotgun (WGS) entry which is preliminary data.</text>
</comment>
<gene>
    <name evidence="1" type="ORF">GCM10007870_24250</name>
</gene>
<evidence type="ECO:0000313" key="2">
    <source>
        <dbReference type="Proteomes" id="UP001156629"/>
    </source>
</evidence>
<proteinExistence type="predicted"/>
<dbReference type="InterPro" id="IPR009057">
    <property type="entry name" value="Homeodomain-like_sf"/>
</dbReference>
<organism evidence="1 2">
    <name type="scientific">Gluconobacter kondonii</name>
    <dbReference type="NCBI Taxonomy" id="941463"/>
    <lineage>
        <taxon>Bacteria</taxon>
        <taxon>Pseudomonadati</taxon>
        <taxon>Pseudomonadota</taxon>
        <taxon>Alphaproteobacteria</taxon>
        <taxon>Acetobacterales</taxon>
        <taxon>Acetobacteraceae</taxon>
        <taxon>Gluconobacter</taxon>
    </lineage>
</organism>
<evidence type="ECO:0000313" key="1">
    <source>
        <dbReference type="EMBL" id="GLQ66840.1"/>
    </source>
</evidence>
<dbReference type="Pfam" id="PF01527">
    <property type="entry name" value="HTH_Tnp_1"/>
    <property type="match status" value="1"/>
</dbReference>
<dbReference type="InterPro" id="IPR002514">
    <property type="entry name" value="Transposase_8"/>
</dbReference>
<protein>
    <submittedName>
        <fullName evidence="1">Transposase</fullName>
    </submittedName>
</protein>